<sequence length="52" mass="6107">MHLRATTPLTFDHQIKPNRTITQPQVILIINSSISHLIKCIGHRLNFYHHHN</sequence>
<comment type="caution">
    <text evidence="1">The sequence shown here is derived from an EMBL/GenBank/DDBJ whole genome shotgun (WGS) entry which is preliminary data.</text>
</comment>
<protein>
    <submittedName>
        <fullName evidence="1">Uncharacterized protein</fullName>
    </submittedName>
</protein>
<evidence type="ECO:0000313" key="1">
    <source>
        <dbReference type="EMBL" id="MBW0471794.1"/>
    </source>
</evidence>
<dbReference type="EMBL" id="AVOT02002863">
    <property type="protein sequence ID" value="MBW0471794.1"/>
    <property type="molecule type" value="Genomic_DNA"/>
</dbReference>
<gene>
    <name evidence="1" type="ORF">O181_011509</name>
</gene>
<accession>A0A9Q3BSY4</accession>
<evidence type="ECO:0000313" key="2">
    <source>
        <dbReference type="Proteomes" id="UP000765509"/>
    </source>
</evidence>
<name>A0A9Q3BSY4_9BASI</name>
<organism evidence="1 2">
    <name type="scientific">Austropuccinia psidii MF-1</name>
    <dbReference type="NCBI Taxonomy" id="1389203"/>
    <lineage>
        <taxon>Eukaryota</taxon>
        <taxon>Fungi</taxon>
        <taxon>Dikarya</taxon>
        <taxon>Basidiomycota</taxon>
        <taxon>Pucciniomycotina</taxon>
        <taxon>Pucciniomycetes</taxon>
        <taxon>Pucciniales</taxon>
        <taxon>Sphaerophragmiaceae</taxon>
        <taxon>Austropuccinia</taxon>
    </lineage>
</organism>
<keyword evidence="2" id="KW-1185">Reference proteome</keyword>
<feature type="non-terminal residue" evidence="1">
    <location>
        <position position="52"/>
    </location>
</feature>
<reference evidence="1" key="1">
    <citation type="submission" date="2021-03" db="EMBL/GenBank/DDBJ databases">
        <title>Draft genome sequence of rust myrtle Austropuccinia psidii MF-1, a brazilian biotype.</title>
        <authorList>
            <person name="Quecine M.C."/>
            <person name="Pachon D.M.R."/>
            <person name="Bonatelli M.L."/>
            <person name="Correr F.H."/>
            <person name="Franceschini L.M."/>
            <person name="Leite T.F."/>
            <person name="Margarido G.R.A."/>
            <person name="Almeida C.A."/>
            <person name="Ferrarezi J.A."/>
            <person name="Labate C.A."/>
        </authorList>
    </citation>
    <scope>NUCLEOTIDE SEQUENCE</scope>
    <source>
        <strain evidence="1">MF-1</strain>
    </source>
</reference>
<proteinExistence type="predicted"/>
<dbReference type="Proteomes" id="UP000765509">
    <property type="component" value="Unassembled WGS sequence"/>
</dbReference>
<dbReference type="AlphaFoldDB" id="A0A9Q3BSY4"/>